<protein>
    <recommendedName>
        <fullName evidence="3">HTH CENPB-type domain-containing protein</fullName>
    </recommendedName>
</protein>
<dbReference type="GO" id="GO:0003677">
    <property type="term" value="F:DNA binding"/>
    <property type="evidence" value="ECO:0007669"/>
    <property type="project" value="UniProtKB-KW"/>
</dbReference>
<dbReference type="Pfam" id="PF03184">
    <property type="entry name" value="DDE_1"/>
    <property type="match status" value="1"/>
</dbReference>
<dbReference type="PROSITE" id="PS51253">
    <property type="entry name" value="HTH_CENPB"/>
    <property type="match status" value="1"/>
</dbReference>
<dbReference type="PANTHER" id="PTHR19303:SF57">
    <property type="entry name" value="HTH CENPB-TYPE DOMAIN-CONTAINING PROTEIN"/>
    <property type="match status" value="1"/>
</dbReference>
<dbReference type="InterPro" id="IPR004875">
    <property type="entry name" value="DDE_SF_endonuclease_dom"/>
</dbReference>
<dbReference type="VEuPathDB" id="FungiDB:AeMF1_018626"/>
<dbReference type="InterPro" id="IPR006600">
    <property type="entry name" value="HTH_CenpB_DNA-bd_dom"/>
</dbReference>
<dbReference type="Pfam" id="PF03221">
    <property type="entry name" value="HTH_Tnp_Tc5"/>
    <property type="match status" value="1"/>
</dbReference>
<dbReference type="PANTHER" id="PTHR19303">
    <property type="entry name" value="TRANSPOSON"/>
    <property type="match status" value="1"/>
</dbReference>
<keyword evidence="1" id="KW-0238">DNA-binding</keyword>
<evidence type="ECO:0000313" key="4">
    <source>
        <dbReference type="EMBL" id="KAF0729136.1"/>
    </source>
</evidence>
<dbReference type="Proteomes" id="UP000481153">
    <property type="component" value="Unassembled WGS sequence"/>
</dbReference>
<evidence type="ECO:0000259" key="3">
    <source>
        <dbReference type="PROSITE" id="PS51253"/>
    </source>
</evidence>
<evidence type="ECO:0000256" key="2">
    <source>
        <dbReference type="SAM" id="MobiDB-lite"/>
    </source>
</evidence>
<dbReference type="VEuPathDB" id="FungiDB:AeMF1_019543"/>
<feature type="domain" description="HTH CENPB-type" evidence="3">
    <location>
        <begin position="94"/>
        <end position="167"/>
    </location>
</feature>
<reference evidence="4 5" key="1">
    <citation type="submission" date="2019-07" db="EMBL/GenBank/DDBJ databases">
        <title>Genomics analysis of Aphanomyces spp. identifies a new class of oomycete effector associated with host adaptation.</title>
        <authorList>
            <person name="Gaulin E."/>
        </authorList>
    </citation>
    <scope>NUCLEOTIDE SEQUENCE [LARGE SCALE GENOMIC DNA]</scope>
    <source>
        <strain evidence="4 5">ATCC 201684</strain>
    </source>
</reference>
<gene>
    <name evidence="4" type="ORF">Ae201684_013114</name>
</gene>
<organism evidence="4 5">
    <name type="scientific">Aphanomyces euteiches</name>
    <dbReference type="NCBI Taxonomy" id="100861"/>
    <lineage>
        <taxon>Eukaryota</taxon>
        <taxon>Sar</taxon>
        <taxon>Stramenopiles</taxon>
        <taxon>Oomycota</taxon>
        <taxon>Saprolegniomycetes</taxon>
        <taxon>Saprolegniales</taxon>
        <taxon>Verrucalvaceae</taxon>
        <taxon>Aphanomyces</taxon>
    </lineage>
</organism>
<evidence type="ECO:0000313" key="5">
    <source>
        <dbReference type="Proteomes" id="UP000481153"/>
    </source>
</evidence>
<dbReference type="InterPro" id="IPR050863">
    <property type="entry name" value="CenT-Element_Derived"/>
</dbReference>
<dbReference type="EMBL" id="VJMJ01000167">
    <property type="protein sequence ID" value="KAF0729136.1"/>
    <property type="molecule type" value="Genomic_DNA"/>
</dbReference>
<dbReference type="AlphaFoldDB" id="A0A6G0WP18"/>
<dbReference type="InterPro" id="IPR009057">
    <property type="entry name" value="Homeodomain-like_sf"/>
</dbReference>
<sequence length="448" mass="51666">MPPHRRATGRSSIKNVKGKESQHQRLFFTNEKKLRIMDFAKQSSKRAAADYFFPGVTGKPLVTLLKRIDRWERGRSKIQALADDPATRSKKSNRQSGWATVLEKEDEEDIVAWVLALRKEGIPVGNLLLACKALETAKKQGYHEDQFKASSTWIEGFKRRWSRALRTKCRSGQANNDQGEAALEAFSKKVKETIRLNDIEDIYNDDQTAVNYEYVPDKTLDAKGAKNVWIKSSGHDKDRMTAMLLVDAVGTKYPLFLVFKTPESVVKTTVIENLTQRNGFGSRLWKEIEEIHERHQSRIFGNPSGWWNSRISIKFLEYHFGHRRNQNLKKILLMWDDFGAHFTPDVVAVAEELDIILVKIPPTFTWICQPADVAWMKPLKIALCKRWVQHLRDEIGLHKSGPFHLRRPDRFDVVDWVNEAWEGLSKKVIINGFLKCQVIDRNSNNKDA</sequence>
<comment type="caution">
    <text evidence="4">The sequence shown here is derived from an EMBL/GenBank/DDBJ whole genome shotgun (WGS) entry which is preliminary data.</text>
</comment>
<dbReference type="GO" id="GO:0005634">
    <property type="term" value="C:nucleus"/>
    <property type="evidence" value="ECO:0007669"/>
    <property type="project" value="TreeGrafter"/>
</dbReference>
<dbReference type="Gene3D" id="1.10.10.60">
    <property type="entry name" value="Homeodomain-like"/>
    <property type="match status" value="1"/>
</dbReference>
<keyword evidence="5" id="KW-1185">Reference proteome</keyword>
<accession>A0A6G0WP18</accession>
<feature type="region of interest" description="Disordered" evidence="2">
    <location>
        <begin position="1"/>
        <end position="22"/>
    </location>
</feature>
<name>A0A6G0WP18_9STRA</name>
<dbReference type="SUPFAM" id="SSF46689">
    <property type="entry name" value="Homeodomain-like"/>
    <property type="match status" value="1"/>
</dbReference>
<proteinExistence type="predicted"/>
<evidence type="ECO:0000256" key="1">
    <source>
        <dbReference type="ARBA" id="ARBA00023125"/>
    </source>
</evidence>